<dbReference type="SMART" id="SM00347">
    <property type="entry name" value="HTH_MARR"/>
    <property type="match status" value="1"/>
</dbReference>
<evidence type="ECO:0000313" key="3">
    <source>
        <dbReference type="Proteomes" id="UP001597425"/>
    </source>
</evidence>
<keyword evidence="3" id="KW-1185">Reference proteome</keyword>
<sequence length="141" mass="15491">MPDTPSLEFTLGALMIELRKVMIRSLARAGLELSPPQTQLLQMIGTEPGISAGALARRSGRDKATITRMLSPLVAEGWILRSPDPEDARRQQLSLSDGGMEVLKKIRVARRGAHEQFFNALSAAEKKQLSGLLRKCLPDED</sequence>
<dbReference type="RefSeq" id="WP_265720292.1">
    <property type="nucleotide sequence ID" value="NZ_JAPIVK010000002.1"/>
</dbReference>
<evidence type="ECO:0000259" key="1">
    <source>
        <dbReference type="PROSITE" id="PS50995"/>
    </source>
</evidence>
<dbReference type="PROSITE" id="PS50995">
    <property type="entry name" value="HTH_MARR_2"/>
    <property type="match status" value="1"/>
</dbReference>
<dbReference type="PANTHER" id="PTHR33164:SF43">
    <property type="entry name" value="HTH-TYPE TRANSCRIPTIONAL REPRESSOR YETL"/>
    <property type="match status" value="1"/>
</dbReference>
<feature type="domain" description="HTH marR-type" evidence="1">
    <location>
        <begin position="4"/>
        <end position="138"/>
    </location>
</feature>
<dbReference type="EMBL" id="JBHUJD010000004">
    <property type="protein sequence ID" value="MFD2309573.1"/>
    <property type="molecule type" value="Genomic_DNA"/>
</dbReference>
<dbReference type="Proteomes" id="UP001597425">
    <property type="component" value="Unassembled WGS sequence"/>
</dbReference>
<name>A0ABW5EBB9_9GAMM</name>
<gene>
    <name evidence="2" type="ORF">ACFSKX_04005</name>
</gene>
<protein>
    <submittedName>
        <fullName evidence="2">MarR family winged helix-turn-helix transcriptional regulator</fullName>
    </submittedName>
</protein>
<proteinExistence type="predicted"/>
<comment type="caution">
    <text evidence="2">The sequence shown here is derived from an EMBL/GenBank/DDBJ whole genome shotgun (WGS) entry which is preliminary data.</text>
</comment>
<dbReference type="PANTHER" id="PTHR33164">
    <property type="entry name" value="TRANSCRIPTIONAL REGULATOR, MARR FAMILY"/>
    <property type="match status" value="1"/>
</dbReference>
<accession>A0ABW5EBB9</accession>
<dbReference type="InterPro" id="IPR000835">
    <property type="entry name" value="HTH_MarR-typ"/>
</dbReference>
<organism evidence="2 3">
    <name type="scientific">Microbulbifer halophilus</name>
    <dbReference type="NCBI Taxonomy" id="453963"/>
    <lineage>
        <taxon>Bacteria</taxon>
        <taxon>Pseudomonadati</taxon>
        <taxon>Pseudomonadota</taxon>
        <taxon>Gammaproteobacteria</taxon>
        <taxon>Cellvibrionales</taxon>
        <taxon>Microbulbiferaceae</taxon>
        <taxon>Microbulbifer</taxon>
    </lineage>
</organism>
<reference evidence="3" key="1">
    <citation type="journal article" date="2019" name="Int. J. Syst. Evol. Microbiol.">
        <title>The Global Catalogue of Microorganisms (GCM) 10K type strain sequencing project: providing services to taxonomists for standard genome sequencing and annotation.</title>
        <authorList>
            <consortium name="The Broad Institute Genomics Platform"/>
            <consortium name="The Broad Institute Genome Sequencing Center for Infectious Disease"/>
            <person name="Wu L."/>
            <person name="Ma J."/>
        </authorList>
    </citation>
    <scope>NUCLEOTIDE SEQUENCE [LARGE SCALE GENOMIC DNA]</scope>
    <source>
        <strain evidence="3">KCTC 12848</strain>
    </source>
</reference>
<evidence type="ECO:0000313" key="2">
    <source>
        <dbReference type="EMBL" id="MFD2309573.1"/>
    </source>
</evidence>
<dbReference type="InterPro" id="IPR036388">
    <property type="entry name" value="WH-like_DNA-bd_sf"/>
</dbReference>
<dbReference type="Pfam" id="PF01047">
    <property type="entry name" value="MarR"/>
    <property type="match status" value="1"/>
</dbReference>
<dbReference type="InterPro" id="IPR036390">
    <property type="entry name" value="WH_DNA-bd_sf"/>
</dbReference>
<dbReference type="SUPFAM" id="SSF46785">
    <property type="entry name" value="Winged helix' DNA-binding domain"/>
    <property type="match status" value="1"/>
</dbReference>
<dbReference type="InterPro" id="IPR039422">
    <property type="entry name" value="MarR/SlyA-like"/>
</dbReference>
<dbReference type="PRINTS" id="PR00598">
    <property type="entry name" value="HTHMARR"/>
</dbReference>
<dbReference type="Gene3D" id="1.10.10.10">
    <property type="entry name" value="Winged helix-like DNA-binding domain superfamily/Winged helix DNA-binding domain"/>
    <property type="match status" value="1"/>
</dbReference>